<reference evidence="7 8" key="1">
    <citation type="submission" date="2016-10" db="EMBL/GenBank/DDBJ databases">
        <authorList>
            <person name="de Groot N.N."/>
        </authorList>
    </citation>
    <scope>NUCLEOTIDE SEQUENCE [LARGE SCALE GENOMIC DNA]</scope>
    <source>
        <strain evidence="7 8">A52C2</strain>
    </source>
</reference>
<dbReference type="SUPFAM" id="SSF52540">
    <property type="entry name" value="P-loop containing nucleoside triphosphate hydrolases"/>
    <property type="match status" value="1"/>
</dbReference>
<dbReference type="GO" id="GO:0005524">
    <property type="term" value="F:ATP binding"/>
    <property type="evidence" value="ECO:0007669"/>
    <property type="project" value="UniProtKB-KW"/>
</dbReference>
<dbReference type="OrthoDB" id="9815712at2"/>
<organism evidence="7 8">
    <name type="scientific">Faunimonas pinastri</name>
    <dbReference type="NCBI Taxonomy" id="1855383"/>
    <lineage>
        <taxon>Bacteria</taxon>
        <taxon>Pseudomonadati</taxon>
        <taxon>Pseudomonadota</taxon>
        <taxon>Alphaproteobacteria</taxon>
        <taxon>Hyphomicrobiales</taxon>
        <taxon>Afifellaceae</taxon>
        <taxon>Faunimonas</taxon>
    </lineage>
</organism>
<evidence type="ECO:0000313" key="8">
    <source>
        <dbReference type="Proteomes" id="UP000199647"/>
    </source>
</evidence>
<dbReference type="PROSITE" id="PS50893">
    <property type="entry name" value="ABC_TRANSPORTER_2"/>
    <property type="match status" value="1"/>
</dbReference>
<keyword evidence="3" id="KW-0813">Transport</keyword>
<proteinExistence type="inferred from homology"/>
<dbReference type="InterPro" id="IPR003593">
    <property type="entry name" value="AAA+_ATPase"/>
</dbReference>
<sequence length="337" mass="36817">MTAAAQGETPDILLDVQGLTKHFGTPNGFGRTPQVVRAVDGVSFTLRRGETLGLVGESGCGKSTTARLLLRLEEPTAGTISFDGQDVLSQSPRQMRQMRRRMQIVFQDPLASLDPRMSVAETLTEVFAIHKIGSGRERRDKVAALLEKVGLRPDYAARFPHEMSGGQRQRVGIARALALSPDLIIADEPVSALDVSIQAQIINLFQDLQAELALSYIFVSHDLSVVEHISDRVAVMYLGQVVELGPTETLYENPLHPYTAALLSAVPNFSRTRRRERLLLKGDLPSPVSPPSGCRFHPRCPRAEAICSAVKPEWRSVQPDHSVACHFPLGAGTASRS</sequence>
<dbReference type="PANTHER" id="PTHR43776:SF7">
    <property type="entry name" value="D,D-DIPEPTIDE TRANSPORT ATP-BINDING PROTEIN DDPF-RELATED"/>
    <property type="match status" value="1"/>
</dbReference>
<gene>
    <name evidence="7" type="ORF">SAMN05216548_1035</name>
</gene>
<dbReference type="SMART" id="SM00382">
    <property type="entry name" value="AAA"/>
    <property type="match status" value="1"/>
</dbReference>
<evidence type="ECO:0000256" key="4">
    <source>
        <dbReference type="ARBA" id="ARBA00022741"/>
    </source>
</evidence>
<dbReference type="FunFam" id="3.40.50.300:FF:000016">
    <property type="entry name" value="Oligopeptide ABC transporter ATP-binding component"/>
    <property type="match status" value="1"/>
</dbReference>
<dbReference type="NCBIfam" id="TIGR01727">
    <property type="entry name" value="oligo_HPY"/>
    <property type="match status" value="1"/>
</dbReference>
<evidence type="ECO:0000256" key="2">
    <source>
        <dbReference type="ARBA" id="ARBA00005417"/>
    </source>
</evidence>
<dbReference type="InterPro" id="IPR017871">
    <property type="entry name" value="ABC_transporter-like_CS"/>
</dbReference>
<dbReference type="GO" id="GO:0055085">
    <property type="term" value="P:transmembrane transport"/>
    <property type="evidence" value="ECO:0007669"/>
    <property type="project" value="UniProtKB-ARBA"/>
</dbReference>
<dbReference type="Proteomes" id="UP000199647">
    <property type="component" value="Unassembled WGS sequence"/>
</dbReference>
<dbReference type="Pfam" id="PF08352">
    <property type="entry name" value="oligo_HPY"/>
    <property type="match status" value="1"/>
</dbReference>
<dbReference type="GO" id="GO:0015833">
    <property type="term" value="P:peptide transport"/>
    <property type="evidence" value="ECO:0007669"/>
    <property type="project" value="InterPro"/>
</dbReference>
<dbReference type="InterPro" id="IPR013563">
    <property type="entry name" value="Oligopep_ABC_C"/>
</dbReference>
<dbReference type="InterPro" id="IPR003439">
    <property type="entry name" value="ABC_transporter-like_ATP-bd"/>
</dbReference>
<dbReference type="STRING" id="1855383.SAMN05216548_1035"/>
<evidence type="ECO:0000259" key="6">
    <source>
        <dbReference type="PROSITE" id="PS50893"/>
    </source>
</evidence>
<dbReference type="EMBL" id="FOFG01000003">
    <property type="protein sequence ID" value="SEQ18135.1"/>
    <property type="molecule type" value="Genomic_DNA"/>
</dbReference>
<feature type="domain" description="ABC transporter" evidence="6">
    <location>
        <begin position="14"/>
        <end position="263"/>
    </location>
</feature>
<name>A0A1H9DXE8_9HYPH</name>
<keyword evidence="8" id="KW-1185">Reference proteome</keyword>
<dbReference type="GO" id="GO:0016887">
    <property type="term" value="F:ATP hydrolysis activity"/>
    <property type="evidence" value="ECO:0007669"/>
    <property type="project" value="InterPro"/>
</dbReference>
<dbReference type="InterPro" id="IPR050319">
    <property type="entry name" value="ABC_transp_ATP-bind"/>
</dbReference>
<dbReference type="Gene3D" id="3.40.50.300">
    <property type="entry name" value="P-loop containing nucleotide triphosphate hydrolases"/>
    <property type="match status" value="1"/>
</dbReference>
<dbReference type="NCBIfam" id="NF008453">
    <property type="entry name" value="PRK11308.1"/>
    <property type="match status" value="1"/>
</dbReference>
<evidence type="ECO:0000256" key="5">
    <source>
        <dbReference type="ARBA" id="ARBA00022840"/>
    </source>
</evidence>
<evidence type="ECO:0000256" key="3">
    <source>
        <dbReference type="ARBA" id="ARBA00022448"/>
    </source>
</evidence>
<dbReference type="Pfam" id="PF00005">
    <property type="entry name" value="ABC_tran"/>
    <property type="match status" value="1"/>
</dbReference>
<keyword evidence="4" id="KW-0547">Nucleotide-binding</keyword>
<protein>
    <submittedName>
        <fullName evidence="7">Peptide/nickel transport system ATP-binding protein/oligopeptide transport system ATP-binding protein</fullName>
    </submittedName>
</protein>
<dbReference type="PROSITE" id="PS00211">
    <property type="entry name" value="ABC_TRANSPORTER_1"/>
    <property type="match status" value="1"/>
</dbReference>
<dbReference type="CDD" id="cd03257">
    <property type="entry name" value="ABC_NikE_OppD_transporters"/>
    <property type="match status" value="1"/>
</dbReference>
<accession>A0A1H9DXE8</accession>
<comment type="subcellular location">
    <subcellularLocation>
        <location evidence="1">Cell inner membrane</location>
        <topology evidence="1">Peripheral membrane protein</topology>
    </subcellularLocation>
</comment>
<evidence type="ECO:0000256" key="1">
    <source>
        <dbReference type="ARBA" id="ARBA00004417"/>
    </source>
</evidence>
<dbReference type="GO" id="GO:0005886">
    <property type="term" value="C:plasma membrane"/>
    <property type="evidence" value="ECO:0007669"/>
    <property type="project" value="UniProtKB-SubCell"/>
</dbReference>
<dbReference type="AlphaFoldDB" id="A0A1H9DXE8"/>
<dbReference type="InterPro" id="IPR027417">
    <property type="entry name" value="P-loop_NTPase"/>
</dbReference>
<evidence type="ECO:0000313" key="7">
    <source>
        <dbReference type="EMBL" id="SEQ18135.1"/>
    </source>
</evidence>
<dbReference type="RefSeq" id="WP_092495634.1">
    <property type="nucleotide sequence ID" value="NZ_FOFG01000003.1"/>
</dbReference>
<dbReference type="PANTHER" id="PTHR43776">
    <property type="entry name" value="TRANSPORT ATP-BINDING PROTEIN"/>
    <property type="match status" value="1"/>
</dbReference>
<comment type="similarity">
    <text evidence="2">Belongs to the ABC transporter superfamily.</text>
</comment>
<keyword evidence="5 7" id="KW-0067">ATP-binding</keyword>